<organism evidence="2 3">
    <name type="scientific">Pisolithus tinctorius Marx 270</name>
    <dbReference type="NCBI Taxonomy" id="870435"/>
    <lineage>
        <taxon>Eukaryota</taxon>
        <taxon>Fungi</taxon>
        <taxon>Dikarya</taxon>
        <taxon>Basidiomycota</taxon>
        <taxon>Agaricomycotina</taxon>
        <taxon>Agaricomycetes</taxon>
        <taxon>Agaricomycetidae</taxon>
        <taxon>Boletales</taxon>
        <taxon>Sclerodermatineae</taxon>
        <taxon>Pisolithaceae</taxon>
        <taxon>Pisolithus</taxon>
    </lineage>
</organism>
<name>A0A0C3KGC7_PISTI</name>
<keyword evidence="3" id="KW-1185">Reference proteome</keyword>
<evidence type="ECO:0000313" key="2">
    <source>
        <dbReference type="EMBL" id="KIO08647.1"/>
    </source>
</evidence>
<dbReference type="InParanoid" id="A0A0C3KGC7"/>
<dbReference type="HOGENOM" id="CLU_068912_2_0_1"/>
<reference evidence="2 3" key="1">
    <citation type="submission" date="2014-04" db="EMBL/GenBank/DDBJ databases">
        <authorList>
            <consortium name="DOE Joint Genome Institute"/>
            <person name="Kuo A."/>
            <person name="Kohler A."/>
            <person name="Costa M.D."/>
            <person name="Nagy L.G."/>
            <person name="Floudas D."/>
            <person name="Copeland A."/>
            <person name="Barry K.W."/>
            <person name="Cichocki N."/>
            <person name="Veneault-Fourrey C."/>
            <person name="LaButti K."/>
            <person name="Lindquist E.A."/>
            <person name="Lipzen A."/>
            <person name="Lundell T."/>
            <person name="Morin E."/>
            <person name="Murat C."/>
            <person name="Sun H."/>
            <person name="Tunlid A."/>
            <person name="Henrissat B."/>
            <person name="Grigoriev I.V."/>
            <person name="Hibbett D.S."/>
            <person name="Martin F."/>
            <person name="Nordberg H.P."/>
            <person name="Cantor M.N."/>
            <person name="Hua S.X."/>
        </authorList>
    </citation>
    <scope>NUCLEOTIDE SEQUENCE [LARGE SCALE GENOMIC DNA]</scope>
    <source>
        <strain evidence="2 3">Marx 270</strain>
    </source>
</reference>
<dbReference type="AlphaFoldDB" id="A0A0C3KGC7"/>
<dbReference type="OrthoDB" id="3183574at2759"/>
<evidence type="ECO:0000259" key="1">
    <source>
        <dbReference type="PROSITE" id="PS50181"/>
    </source>
</evidence>
<dbReference type="InterPro" id="IPR036047">
    <property type="entry name" value="F-box-like_dom_sf"/>
</dbReference>
<proteinExistence type="predicted"/>
<evidence type="ECO:0000313" key="3">
    <source>
        <dbReference type="Proteomes" id="UP000054217"/>
    </source>
</evidence>
<protein>
    <recommendedName>
        <fullName evidence="1">F-box domain-containing protein</fullName>
    </recommendedName>
</protein>
<dbReference type="Proteomes" id="UP000054217">
    <property type="component" value="Unassembled WGS sequence"/>
</dbReference>
<gene>
    <name evidence="2" type="ORF">M404DRAFT_23163</name>
</gene>
<dbReference type="PROSITE" id="PS50181">
    <property type="entry name" value="FBOX"/>
    <property type="match status" value="1"/>
</dbReference>
<dbReference type="InterPro" id="IPR001810">
    <property type="entry name" value="F-box_dom"/>
</dbReference>
<reference evidence="3" key="2">
    <citation type="submission" date="2015-01" db="EMBL/GenBank/DDBJ databases">
        <title>Evolutionary Origins and Diversification of the Mycorrhizal Mutualists.</title>
        <authorList>
            <consortium name="DOE Joint Genome Institute"/>
            <consortium name="Mycorrhizal Genomics Consortium"/>
            <person name="Kohler A."/>
            <person name="Kuo A."/>
            <person name="Nagy L.G."/>
            <person name="Floudas D."/>
            <person name="Copeland A."/>
            <person name="Barry K.W."/>
            <person name="Cichocki N."/>
            <person name="Veneault-Fourrey C."/>
            <person name="LaButti K."/>
            <person name="Lindquist E.A."/>
            <person name="Lipzen A."/>
            <person name="Lundell T."/>
            <person name="Morin E."/>
            <person name="Murat C."/>
            <person name="Riley R."/>
            <person name="Ohm R."/>
            <person name="Sun H."/>
            <person name="Tunlid A."/>
            <person name="Henrissat B."/>
            <person name="Grigoriev I.V."/>
            <person name="Hibbett D.S."/>
            <person name="Martin F."/>
        </authorList>
    </citation>
    <scope>NUCLEOTIDE SEQUENCE [LARGE SCALE GENOMIC DNA]</scope>
    <source>
        <strain evidence="3">Marx 270</strain>
    </source>
</reference>
<accession>A0A0C3KGC7</accession>
<feature type="domain" description="F-box" evidence="1">
    <location>
        <begin position="1"/>
        <end position="34"/>
    </location>
</feature>
<sequence length="288" mass="31945">MNSLPVEVKRHILGYCNIADITRLAQTSTALNSIACDYIQHRLHLLTMPFFDNVGTLMGLLRSCDAVVSGSCVLHLMLPANETPWVSTDLDIYVSSCQLTYLSVLLEREGYVVMHQCSVEAGPYGSSSICSVVSFSNMHRSIDVIVSSTVAAVSPIFEFHSTAVMNFITADNIFCAYPMLTLELMSMVNAGPLYFEAFGFRTMCALEKSMPRSIIDCHGLWINISNMRRVSLVPAEVFESLGFIDLIWVLGGYVCGSLYPFVRAQCFLIEDDSHELLGRQFLGSEELT</sequence>
<dbReference type="EMBL" id="KN831957">
    <property type="protein sequence ID" value="KIO08647.1"/>
    <property type="molecule type" value="Genomic_DNA"/>
</dbReference>
<dbReference type="SUPFAM" id="SSF81383">
    <property type="entry name" value="F-box domain"/>
    <property type="match status" value="1"/>
</dbReference>
<dbReference type="Pfam" id="PF12937">
    <property type="entry name" value="F-box-like"/>
    <property type="match status" value="1"/>
</dbReference>
<dbReference type="CDD" id="cd09917">
    <property type="entry name" value="F-box_SF"/>
    <property type="match status" value="1"/>
</dbReference>